<sequence length="91" mass="9914">MAEAANKNKPHKLIIDNRNSMSMTGVTKVISIDTDLVLLVTEQGKLKITGKNMQASTLDLDKGILELTGNFNTMVYSGEKEGALSLKSLFK</sequence>
<gene>
    <name evidence="1" type="ORF">DWX94_00785</name>
</gene>
<dbReference type="EMBL" id="QRVK01000001">
    <property type="protein sequence ID" value="RGS44359.1"/>
    <property type="molecule type" value="Genomic_DNA"/>
</dbReference>
<evidence type="ECO:0000313" key="2">
    <source>
        <dbReference type="Proteomes" id="UP000283295"/>
    </source>
</evidence>
<protein>
    <recommendedName>
        <fullName evidence="3">Sporulation protein YabP</fullName>
    </recommendedName>
</protein>
<dbReference type="Proteomes" id="UP000283295">
    <property type="component" value="Unassembled WGS sequence"/>
</dbReference>
<evidence type="ECO:0008006" key="3">
    <source>
        <dbReference type="Google" id="ProtNLM"/>
    </source>
</evidence>
<dbReference type="Pfam" id="PF07873">
    <property type="entry name" value="YabP"/>
    <property type="match status" value="1"/>
</dbReference>
<organism evidence="1 2">
    <name type="scientific">Coprococcus eutactus</name>
    <dbReference type="NCBI Taxonomy" id="33043"/>
    <lineage>
        <taxon>Bacteria</taxon>
        <taxon>Bacillati</taxon>
        <taxon>Bacillota</taxon>
        <taxon>Clostridia</taxon>
        <taxon>Lachnospirales</taxon>
        <taxon>Lachnospiraceae</taxon>
        <taxon>Coprococcus</taxon>
    </lineage>
</organism>
<dbReference type="Gene3D" id="2.60.40.2000">
    <property type="match status" value="1"/>
</dbReference>
<dbReference type="InterPro" id="IPR022476">
    <property type="entry name" value="Spore_YabP/YqfC"/>
</dbReference>
<dbReference type="InterPro" id="IPR012504">
    <property type="entry name" value="Spore_YabP"/>
</dbReference>
<dbReference type="PIRSF" id="PIRSF011576">
    <property type="entry name" value="YabP"/>
    <property type="match status" value="1"/>
</dbReference>
<evidence type="ECO:0000313" key="1">
    <source>
        <dbReference type="EMBL" id="RGS44359.1"/>
    </source>
</evidence>
<name>A0A412IW71_9FIRM</name>
<reference evidence="1 2" key="1">
    <citation type="submission" date="2018-08" db="EMBL/GenBank/DDBJ databases">
        <title>A genome reference for cultivated species of the human gut microbiota.</title>
        <authorList>
            <person name="Zou Y."/>
            <person name="Xue W."/>
            <person name="Luo G."/>
        </authorList>
    </citation>
    <scope>NUCLEOTIDE SEQUENCE [LARGE SCALE GENOMIC DNA]</scope>
    <source>
        <strain evidence="1 2">AF22-21</strain>
    </source>
</reference>
<proteinExistence type="predicted"/>
<dbReference type="OrthoDB" id="9795125at2"/>
<dbReference type="GO" id="GO:0030435">
    <property type="term" value="P:sporulation resulting in formation of a cellular spore"/>
    <property type="evidence" value="ECO:0007669"/>
    <property type="project" value="InterPro"/>
</dbReference>
<dbReference type="RefSeq" id="WP_004852074.1">
    <property type="nucleotide sequence ID" value="NZ_CABIWG010000003.1"/>
</dbReference>
<comment type="caution">
    <text evidence="1">The sequence shown here is derived from an EMBL/GenBank/DDBJ whole genome shotgun (WGS) entry which is preliminary data.</text>
</comment>
<dbReference type="AlphaFoldDB" id="A0A412IW71"/>
<dbReference type="GeneID" id="92831082"/>
<dbReference type="InterPro" id="IPR038705">
    <property type="entry name" value="YabP_sf"/>
</dbReference>
<accession>A0A412IW71</accession>